<keyword evidence="1" id="KW-0479">Metal-binding</keyword>
<evidence type="ECO:0000256" key="4">
    <source>
        <dbReference type="ARBA" id="ARBA00023125"/>
    </source>
</evidence>
<keyword evidence="10" id="KW-1185">Reference proteome</keyword>
<evidence type="ECO:0000256" key="3">
    <source>
        <dbReference type="ARBA" id="ARBA00023015"/>
    </source>
</evidence>
<keyword evidence="3" id="KW-0805">Transcription regulation</keyword>
<evidence type="ECO:0000256" key="7">
    <source>
        <dbReference type="SAM" id="MobiDB-lite"/>
    </source>
</evidence>
<feature type="region of interest" description="Disordered" evidence="7">
    <location>
        <begin position="627"/>
        <end position="676"/>
    </location>
</feature>
<keyword evidence="5" id="KW-0804">Transcription</keyword>
<feature type="compositionally biased region" description="Basic and acidic residues" evidence="7">
    <location>
        <begin position="75"/>
        <end position="86"/>
    </location>
</feature>
<evidence type="ECO:0000256" key="1">
    <source>
        <dbReference type="ARBA" id="ARBA00022723"/>
    </source>
</evidence>
<dbReference type="EMBL" id="KQ031038">
    <property type="protein sequence ID" value="KJZ68074.1"/>
    <property type="molecule type" value="Genomic_DNA"/>
</dbReference>
<evidence type="ECO:0000256" key="6">
    <source>
        <dbReference type="ARBA" id="ARBA00023242"/>
    </source>
</evidence>
<keyword evidence="4" id="KW-0238">DNA-binding</keyword>
<proteinExistence type="predicted"/>
<evidence type="ECO:0000313" key="10">
    <source>
        <dbReference type="Proteomes" id="UP000054481"/>
    </source>
</evidence>
<dbReference type="InterPro" id="IPR018289">
    <property type="entry name" value="MULE_transposase_dom"/>
</dbReference>
<evidence type="ECO:0000256" key="2">
    <source>
        <dbReference type="ARBA" id="ARBA00022833"/>
    </source>
</evidence>
<dbReference type="InterPro" id="IPR051615">
    <property type="entry name" value="Transcr_Regulatory_Elem"/>
</dbReference>
<dbReference type="AlphaFoldDB" id="A0A0F7ZZZ6"/>
<protein>
    <recommendedName>
        <fullName evidence="8">MULE transposase domain-containing protein</fullName>
    </recommendedName>
</protein>
<dbReference type="Proteomes" id="UP000054481">
    <property type="component" value="Unassembled WGS sequence"/>
</dbReference>
<evidence type="ECO:0000259" key="8">
    <source>
        <dbReference type="Pfam" id="PF10551"/>
    </source>
</evidence>
<dbReference type="GO" id="GO:0003677">
    <property type="term" value="F:DNA binding"/>
    <property type="evidence" value="ECO:0007669"/>
    <property type="project" value="UniProtKB-KW"/>
</dbReference>
<keyword evidence="6" id="KW-0539">Nucleus</keyword>
<feature type="compositionally biased region" description="Polar residues" evidence="7">
    <location>
        <begin position="346"/>
        <end position="359"/>
    </location>
</feature>
<dbReference type="Pfam" id="PF10551">
    <property type="entry name" value="MULE"/>
    <property type="match status" value="1"/>
</dbReference>
<accession>A0A0F7ZZZ6</accession>
<feature type="domain" description="MULE transposase" evidence="8">
    <location>
        <begin position="869"/>
        <end position="944"/>
    </location>
</feature>
<evidence type="ECO:0000313" key="9">
    <source>
        <dbReference type="EMBL" id="KJZ68074.1"/>
    </source>
</evidence>
<dbReference type="OrthoDB" id="5095644at2759"/>
<feature type="region of interest" description="Disordered" evidence="7">
    <location>
        <begin position="64"/>
        <end position="97"/>
    </location>
</feature>
<dbReference type="PANTHER" id="PTHR31313:SF4">
    <property type="entry name" value="CONIDIAL DEVELOPMENT PROTEIN FLUFFY"/>
    <property type="match status" value="1"/>
</dbReference>
<feature type="region of interest" description="Disordered" evidence="7">
    <location>
        <begin position="346"/>
        <end position="365"/>
    </location>
</feature>
<reference evidence="9 10" key="1">
    <citation type="journal article" date="2014" name="Genome Biol. Evol.">
        <title>Comparative genomics and transcriptomics analyses reveal divergent lifestyle features of nematode endoparasitic fungus Hirsutella minnesotensis.</title>
        <authorList>
            <person name="Lai Y."/>
            <person name="Liu K."/>
            <person name="Zhang X."/>
            <person name="Zhang X."/>
            <person name="Li K."/>
            <person name="Wang N."/>
            <person name="Shu C."/>
            <person name="Wu Y."/>
            <person name="Wang C."/>
            <person name="Bushley K.E."/>
            <person name="Xiang M."/>
            <person name="Liu X."/>
        </authorList>
    </citation>
    <scope>NUCLEOTIDE SEQUENCE [LARGE SCALE GENOMIC DNA]</scope>
    <source>
        <strain evidence="9 10">3608</strain>
    </source>
</reference>
<gene>
    <name evidence="9" type="ORF">HIM_12537</name>
</gene>
<keyword evidence="2" id="KW-0862">Zinc</keyword>
<dbReference type="CDD" id="cd12148">
    <property type="entry name" value="fungal_TF_MHR"/>
    <property type="match status" value="1"/>
</dbReference>
<evidence type="ECO:0000256" key="5">
    <source>
        <dbReference type="ARBA" id="ARBA00023163"/>
    </source>
</evidence>
<dbReference type="PANTHER" id="PTHR31313">
    <property type="entry name" value="TY1 ENHANCER ACTIVATOR"/>
    <property type="match status" value="1"/>
</dbReference>
<organism evidence="9 10">
    <name type="scientific">Hirsutella minnesotensis 3608</name>
    <dbReference type="NCBI Taxonomy" id="1043627"/>
    <lineage>
        <taxon>Eukaryota</taxon>
        <taxon>Fungi</taxon>
        <taxon>Dikarya</taxon>
        <taxon>Ascomycota</taxon>
        <taxon>Pezizomycotina</taxon>
        <taxon>Sordariomycetes</taxon>
        <taxon>Hypocreomycetidae</taxon>
        <taxon>Hypocreales</taxon>
        <taxon>Ophiocordycipitaceae</taxon>
        <taxon>Hirsutella</taxon>
    </lineage>
</organism>
<name>A0A0F7ZZZ6_9HYPO</name>
<dbReference type="GO" id="GO:0046872">
    <property type="term" value="F:metal ion binding"/>
    <property type="evidence" value="ECO:0007669"/>
    <property type="project" value="UniProtKB-KW"/>
</dbReference>
<sequence>MFKRRLGELMAENDDYKALHEFLRTRDSQDARTIQQRIQTGEDPSSLVRAAEEGDLLLQASRQMSLMSSPQSTEDDNKSSTDDSHPRPSSKVKSELSYSTKVISTTAKGHAGPTCFNELLSWRTCCRPGGNHVSGEIIDQSTTLTLPPIPLDSYTLQTREDTWTRTGWTLAHIRHLLDVLNTWDYLPFCLMSKDLFLQDYLCCSDRFCSSALVHALLAIATRLINERNDDEGYLPSGWLRSKLLFDEAEACISNGKPGSLPDVQACGILSLYLLRSGQEARAQKVAEDFRSRIGDLCQSEPLAGKKGSQYASVSYVTYRSAVSLVRMISLTTGHLFTDPNVNATISPTLDQPTSDSGDPSSERLPRLATSTSHAQLWNDEIIATKLFQLTEWVYALAVAAQPDPRVAIRDLQDMYGKCLDWYEGLFASLNASCNRTPFVLFCHMYFHFSLLCAFRPFIGMSLELPDLQPFKLCTQAAQSVLALAQSYEDLFTLQRVSGFIPYFVCASGLFSLAMEDSRTVMDPVYLHTEDAASISMQAEPEAHGSHSKCYSGKVLRPYVKIPAVTHARLLLAKMGSSHPEAAIAGKVLQDEIESARPCASTRFLVGLPPSDGKIEGLHTRKTFGFVTSSALPTSPSPPPSQQQEEHEEWDGLSDTGSSSQVASLPIPSPPIPGPAMVSVDALQSHVNEFAKENGFGVVRHNGSGSQARKTRYVFQCDRYGEPRTARGAGLRQRRSRKCGCKWKVIAEALERNDYTWTLRAFADPQHSQHNHDRTTSRRVGIRARDVRGIVREKHPGTLYTRKDIYNARALLVRQKLDGLGPTAALIKLFDEKGIPYIVKWSVAEPDRLVGLIWTYPYCLRMWKRFPETMGFDNTYNTNRFKLPLFQVTGQTCLKSVYNAAFGLIDNEKREGFQFLAEGIRQMNDKHDIPLPEVVITDYDKQMKADLSPGDQ</sequence>